<dbReference type="RefSeq" id="XP_011203383.2">
    <property type="nucleotide sequence ID" value="XM_011205081.3"/>
</dbReference>
<keyword evidence="2" id="KW-0732">Signal</keyword>
<keyword evidence="4" id="KW-1185">Reference proteome</keyword>
<evidence type="ECO:0000256" key="1">
    <source>
        <dbReference type="SAM" id="MobiDB-lite"/>
    </source>
</evidence>
<proteinExistence type="predicted"/>
<evidence type="ECO:0000313" key="5">
    <source>
        <dbReference type="RefSeq" id="XP_011203383.2"/>
    </source>
</evidence>
<dbReference type="GeneID" id="105226254"/>
<dbReference type="AlphaFoldDB" id="A0A6I9UYA7"/>
<dbReference type="InterPro" id="IPR007931">
    <property type="entry name" value="TsetseEP"/>
</dbReference>
<name>A0A6I9UYA7_BACDO</name>
<reference evidence="5" key="1">
    <citation type="submission" date="2025-08" db="UniProtKB">
        <authorList>
            <consortium name="RefSeq"/>
        </authorList>
    </citation>
    <scope>IDENTIFICATION</scope>
    <source>
        <tissue evidence="5">Adult</tissue>
    </source>
</reference>
<sequence length="227" mass="26115">MSRSLVFSLLTVLFIAMQTHAGLTRHHSRANEFNVDQTLIDFLLNTRNFQQSDPQRSNECFGYYLPKLTDCYEEYEKDYSQCLESSEDRRKKIDESTYKQREEIEDSSEHACKLLESCVPKKDSIDYFECFELASNTNERTMYNVNVNASDTLAKVRQAYSESDYLESVCLVDSKRKYDGNNKVIYNSLQSCLNGETDVPTTTTADPSHTTKTTTHVSPDPTTTETY</sequence>
<accession>A0A6I9UYA7</accession>
<evidence type="ECO:0000259" key="3">
    <source>
        <dbReference type="Pfam" id="PF05267"/>
    </source>
</evidence>
<feature type="domain" description="Protein TsetseEP" evidence="3">
    <location>
        <begin position="57"/>
        <end position="175"/>
    </location>
</feature>
<dbReference type="Pfam" id="PF05267">
    <property type="entry name" value="DUF725"/>
    <property type="match status" value="1"/>
</dbReference>
<feature type="chain" id="PRO_5045313717" evidence="2">
    <location>
        <begin position="22"/>
        <end position="227"/>
    </location>
</feature>
<evidence type="ECO:0000313" key="4">
    <source>
        <dbReference type="Proteomes" id="UP001652620"/>
    </source>
</evidence>
<feature type="region of interest" description="Disordered" evidence="1">
    <location>
        <begin position="200"/>
        <end position="227"/>
    </location>
</feature>
<protein>
    <submittedName>
        <fullName evidence="5">Uncharacterized protein LOC105226254</fullName>
    </submittedName>
</protein>
<feature type="signal peptide" evidence="2">
    <location>
        <begin position="1"/>
        <end position="21"/>
    </location>
</feature>
<dbReference type="OrthoDB" id="8054395at2759"/>
<organism evidence="4 5">
    <name type="scientific">Bactrocera dorsalis</name>
    <name type="common">Oriental fruit fly</name>
    <name type="synonym">Dacus dorsalis</name>
    <dbReference type="NCBI Taxonomy" id="27457"/>
    <lineage>
        <taxon>Eukaryota</taxon>
        <taxon>Metazoa</taxon>
        <taxon>Ecdysozoa</taxon>
        <taxon>Arthropoda</taxon>
        <taxon>Hexapoda</taxon>
        <taxon>Insecta</taxon>
        <taxon>Pterygota</taxon>
        <taxon>Neoptera</taxon>
        <taxon>Endopterygota</taxon>
        <taxon>Diptera</taxon>
        <taxon>Brachycera</taxon>
        <taxon>Muscomorpha</taxon>
        <taxon>Tephritoidea</taxon>
        <taxon>Tephritidae</taxon>
        <taxon>Bactrocera</taxon>
        <taxon>Bactrocera</taxon>
    </lineage>
</organism>
<dbReference type="InParanoid" id="A0A6I9UYA7"/>
<dbReference type="KEGG" id="bdr:105226254"/>
<dbReference type="Proteomes" id="UP001652620">
    <property type="component" value="Chromosome 3"/>
</dbReference>
<gene>
    <name evidence="5" type="primary">LOC105226254</name>
</gene>
<evidence type="ECO:0000256" key="2">
    <source>
        <dbReference type="SAM" id="SignalP"/>
    </source>
</evidence>